<evidence type="ECO:0000313" key="1">
    <source>
        <dbReference type="EMBL" id="KAK3755705.1"/>
    </source>
</evidence>
<comment type="caution">
    <text evidence="1">The sequence shown here is derived from an EMBL/GenBank/DDBJ whole genome shotgun (WGS) entry which is preliminary data.</text>
</comment>
<dbReference type="AlphaFoldDB" id="A0AAE0YRT8"/>
<reference evidence="1" key="1">
    <citation type="journal article" date="2023" name="G3 (Bethesda)">
        <title>A reference genome for the long-term kleptoplast-retaining sea slug Elysia crispata morphotype clarki.</title>
        <authorList>
            <person name="Eastman K.E."/>
            <person name="Pendleton A.L."/>
            <person name="Shaikh M.A."/>
            <person name="Suttiyut T."/>
            <person name="Ogas R."/>
            <person name="Tomko P."/>
            <person name="Gavelis G."/>
            <person name="Widhalm J.R."/>
            <person name="Wisecaver J.H."/>
        </authorList>
    </citation>
    <scope>NUCLEOTIDE SEQUENCE</scope>
    <source>
        <strain evidence="1">ECLA1</strain>
    </source>
</reference>
<dbReference type="EMBL" id="JAWDGP010005591">
    <property type="protein sequence ID" value="KAK3755705.1"/>
    <property type="molecule type" value="Genomic_DNA"/>
</dbReference>
<protein>
    <submittedName>
        <fullName evidence="1">Uncharacterized protein</fullName>
    </submittedName>
</protein>
<organism evidence="1 2">
    <name type="scientific">Elysia crispata</name>
    <name type="common">lettuce slug</name>
    <dbReference type="NCBI Taxonomy" id="231223"/>
    <lineage>
        <taxon>Eukaryota</taxon>
        <taxon>Metazoa</taxon>
        <taxon>Spiralia</taxon>
        <taxon>Lophotrochozoa</taxon>
        <taxon>Mollusca</taxon>
        <taxon>Gastropoda</taxon>
        <taxon>Heterobranchia</taxon>
        <taxon>Euthyneura</taxon>
        <taxon>Panpulmonata</taxon>
        <taxon>Sacoglossa</taxon>
        <taxon>Placobranchoidea</taxon>
        <taxon>Plakobranchidae</taxon>
        <taxon>Elysia</taxon>
    </lineage>
</organism>
<keyword evidence="2" id="KW-1185">Reference proteome</keyword>
<proteinExistence type="predicted"/>
<evidence type="ECO:0000313" key="2">
    <source>
        <dbReference type="Proteomes" id="UP001283361"/>
    </source>
</evidence>
<name>A0AAE0YRT8_9GAST</name>
<gene>
    <name evidence="1" type="ORF">RRG08_060680</name>
</gene>
<sequence>MNSLLSLGKQVAPDASLSEEEYRESLSLRGEVNEVLLPARVACLSDQNQYRTAPITGYRSRIVSRITGMSLGQPE</sequence>
<dbReference type="Proteomes" id="UP001283361">
    <property type="component" value="Unassembled WGS sequence"/>
</dbReference>
<accession>A0AAE0YRT8</accession>